<keyword evidence="2" id="KW-0489">Methyltransferase</keyword>
<dbReference type="KEGG" id="glz:GLAREA_04583"/>
<dbReference type="eggNOG" id="ENOG502QWDP">
    <property type="taxonomic scope" value="Eukaryota"/>
</dbReference>
<dbReference type="OMA" id="HEGSYIY"/>
<dbReference type="InterPro" id="IPR029063">
    <property type="entry name" value="SAM-dependent_MTases_sf"/>
</dbReference>
<feature type="region of interest" description="Disordered" evidence="1">
    <location>
        <begin position="359"/>
        <end position="394"/>
    </location>
</feature>
<dbReference type="EMBL" id="KE145369">
    <property type="protein sequence ID" value="EPE27792.1"/>
    <property type="molecule type" value="Genomic_DNA"/>
</dbReference>
<dbReference type="GeneID" id="19463638"/>
<accession>S3CMW3</accession>
<reference evidence="2 3" key="1">
    <citation type="journal article" date="2013" name="BMC Genomics">
        <title>Genomics-driven discovery of the pneumocandin biosynthetic gene cluster in the fungus Glarea lozoyensis.</title>
        <authorList>
            <person name="Chen L."/>
            <person name="Yue Q."/>
            <person name="Zhang X."/>
            <person name="Xiang M."/>
            <person name="Wang C."/>
            <person name="Li S."/>
            <person name="Che Y."/>
            <person name="Ortiz-Lopez F.J."/>
            <person name="Bills G.F."/>
            <person name="Liu X."/>
            <person name="An Z."/>
        </authorList>
    </citation>
    <scope>NUCLEOTIDE SEQUENCE [LARGE SCALE GENOMIC DNA]</scope>
    <source>
        <strain evidence="3">ATCC 20868 / MF5171</strain>
    </source>
</reference>
<keyword evidence="2" id="KW-0808">Transferase</keyword>
<dbReference type="PANTHER" id="PTHR43591:SF14">
    <property type="entry name" value="METHYLTRANSFERASE"/>
    <property type="match status" value="1"/>
</dbReference>
<keyword evidence="3" id="KW-1185">Reference proteome</keyword>
<protein>
    <submittedName>
        <fullName evidence="2">S-adenosyl-L-methionine-dependent methyltransferase</fullName>
    </submittedName>
</protein>
<feature type="compositionally biased region" description="Low complexity" evidence="1">
    <location>
        <begin position="1"/>
        <end position="13"/>
    </location>
</feature>
<evidence type="ECO:0000313" key="3">
    <source>
        <dbReference type="Proteomes" id="UP000016922"/>
    </source>
</evidence>
<evidence type="ECO:0000313" key="2">
    <source>
        <dbReference type="EMBL" id="EPE27792.1"/>
    </source>
</evidence>
<feature type="compositionally biased region" description="Polar residues" evidence="1">
    <location>
        <begin position="28"/>
        <end position="37"/>
    </location>
</feature>
<dbReference type="PANTHER" id="PTHR43591">
    <property type="entry name" value="METHYLTRANSFERASE"/>
    <property type="match status" value="1"/>
</dbReference>
<dbReference type="AlphaFoldDB" id="S3CMW3"/>
<dbReference type="HOGENOM" id="CLU_010595_1_1_1"/>
<dbReference type="GO" id="GO:0032259">
    <property type="term" value="P:methylation"/>
    <property type="evidence" value="ECO:0007669"/>
    <property type="project" value="UniProtKB-KW"/>
</dbReference>
<dbReference type="Proteomes" id="UP000016922">
    <property type="component" value="Unassembled WGS sequence"/>
</dbReference>
<dbReference type="Pfam" id="PF13489">
    <property type="entry name" value="Methyltransf_23"/>
    <property type="match status" value="1"/>
</dbReference>
<feature type="region of interest" description="Disordered" evidence="1">
    <location>
        <begin position="1"/>
        <end position="37"/>
    </location>
</feature>
<gene>
    <name evidence="2" type="ORF">GLAREA_04583</name>
</gene>
<dbReference type="SUPFAM" id="SSF53335">
    <property type="entry name" value="S-adenosyl-L-methionine-dependent methyltransferases"/>
    <property type="match status" value="1"/>
</dbReference>
<evidence type="ECO:0000256" key="1">
    <source>
        <dbReference type="SAM" id="MobiDB-lite"/>
    </source>
</evidence>
<organism evidence="2 3">
    <name type="scientific">Glarea lozoyensis (strain ATCC 20868 / MF5171)</name>
    <dbReference type="NCBI Taxonomy" id="1116229"/>
    <lineage>
        <taxon>Eukaryota</taxon>
        <taxon>Fungi</taxon>
        <taxon>Dikarya</taxon>
        <taxon>Ascomycota</taxon>
        <taxon>Pezizomycotina</taxon>
        <taxon>Leotiomycetes</taxon>
        <taxon>Helotiales</taxon>
        <taxon>Helotiaceae</taxon>
        <taxon>Glarea</taxon>
    </lineage>
</organism>
<dbReference type="GO" id="GO:0008168">
    <property type="term" value="F:methyltransferase activity"/>
    <property type="evidence" value="ECO:0007669"/>
    <property type="project" value="UniProtKB-KW"/>
</dbReference>
<dbReference type="OrthoDB" id="2013972at2759"/>
<dbReference type="RefSeq" id="XP_008085151.1">
    <property type="nucleotide sequence ID" value="XM_008086960.1"/>
</dbReference>
<sequence>MSSAAAYLSSQSSPTPGFDTPIEADSPSIANSPSNVSDYTKSVTESVFEFPKENGRTYHGYREGSYNFPNDPTETDRLDFQYEILKFCFQDKNYFAPLNDPRNILDIGTGTGQWAMEIGDEFPLAQIQATDLSPIQPNHVPENVQFFIDDASEEDWALPAAYFDYIHTRVLLGCFEDFRDIIKRAYFYTKPGGYMESQEIMSSLYCDDGTMPANWPFLLWNKDLDEAAMRADRPMRIANKMKRWYEQAGFVDVQERVFKLPVNPWPRDKHLKTLGKMQEDNWLAGLAGISMGLFSRVFSWSKTEIEVYLVDVRKAISDKRVHAYNKVFVVWGRKPYDWEIAAAANANTQYQGTPMYSYPNAQNTFPPQNSCPGPTATSGAPVPDVGSEMMPPPS</sequence>
<proteinExistence type="predicted"/>
<dbReference type="CDD" id="cd02440">
    <property type="entry name" value="AdoMet_MTases"/>
    <property type="match status" value="1"/>
</dbReference>
<feature type="compositionally biased region" description="Polar residues" evidence="1">
    <location>
        <begin position="359"/>
        <end position="378"/>
    </location>
</feature>
<dbReference type="Gene3D" id="3.40.50.150">
    <property type="entry name" value="Vaccinia Virus protein VP39"/>
    <property type="match status" value="1"/>
</dbReference>
<name>S3CMW3_GLAL2</name>